<dbReference type="AlphaFoldDB" id="A0A0G0P6K3"/>
<dbReference type="Pfam" id="PF09424">
    <property type="entry name" value="YqeY"/>
    <property type="match status" value="1"/>
</dbReference>
<accession>A0A0G0P6K3</accession>
<dbReference type="Gene3D" id="1.10.1510.10">
    <property type="entry name" value="Uncharacterised protein YqeY/AIM41 PF09424, N-terminal domain"/>
    <property type="match status" value="1"/>
</dbReference>
<sequence length="159" mass="17902">MIADTINQKIAEALKAKDVIRLSTLRLLSSAFNYERITKQHELSEEEEIVVVKRETKKRVEAMEAIRLAQGKQSSSDSATLEKRLEQEKKELDILKEYLPEEIGEEELNQLISDSINQLGAQSIQEMGQVIGTVMQKAAGRADGKKVAEKVKELLGTRH</sequence>
<dbReference type="STRING" id="1618570.UT08_C0012G0047"/>
<evidence type="ECO:0000313" key="2">
    <source>
        <dbReference type="Proteomes" id="UP000034081"/>
    </source>
</evidence>
<dbReference type="PATRIC" id="fig|1618570.3.peg.1097"/>
<dbReference type="InterPro" id="IPR023168">
    <property type="entry name" value="GatB_Yqey_C_2"/>
</dbReference>
<dbReference type="Proteomes" id="UP000034081">
    <property type="component" value="Unassembled WGS sequence"/>
</dbReference>
<dbReference type="GO" id="GO:0016884">
    <property type="term" value="F:carbon-nitrogen ligase activity, with glutamine as amido-N-donor"/>
    <property type="evidence" value="ECO:0007669"/>
    <property type="project" value="InterPro"/>
</dbReference>
<protein>
    <recommendedName>
        <fullName evidence="3">Glutamyl-tRNA amidotransferase</fullName>
    </recommendedName>
</protein>
<dbReference type="PANTHER" id="PTHR28055:SF1">
    <property type="entry name" value="ALTERED INHERITANCE OF MITOCHONDRIA PROTEIN 41, MITOCHONDRIAL"/>
    <property type="match status" value="1"/>
</dbReference>
<comment type="caution">
    <text evidence="1">The sequence shown here is derived from an EMBL/GenBank/DDBJ whole genome shotgun (WGS) entry which is preliminary data.</text>
</comment>
<dbReference type="InterPro" id="IPR003789">
    <property type="entry name" value="Asn/Gln_tRNA_amidoTrase-B-like"/>
</dbReference>
<dbReference type="InterPro" id="IPR019004">
    <property type="entry name" value="YqeY/Aim41"/>
</dbReference>
<reference evidence="1 2" key="1">
    <citation type="journal article" date="2015" name="Nature">
        <title>rRNA introns, odd ribosomes, and small enigmatic genomes across a large radiation of phyla.</title>
        <authorList>
            <person name="Brown C.T."/>
            <person name="Hug L.A."/>
            <person name="Thomas B.C."/>
            <person name="Sharon I."/>
            <person name="Castelle C.J."/>
            <person name="Singh A."/>
            <person name="Wilkins M.J."/>
            <person name="Williams K.H."/>
            <person name="Banfield J.F."/>
        </authorList>
    </citation>
    <scope>NUCLEOTIDE SEQUENCE [LARGE SCALE GENOMIC DNA]</scope>
</reference>
<name>A0A0G0P6K3_9BACT</name>
<dbReference type="InterPro" id="IPR042184">
    <property type="entry name" value="YqeY/Aim41_N"/>
</dbReference>
<evidence type="ECO:0000313" key="1">
    <source>
        <dbReference type="EMBL" id="KKQ84951.1"/>
    </source>
</evidence>
<organism evidence="1 2">
    <name type="scientific">Candidatus Woesebacteria bacterium GW2011_GWB1_38_8</name>
    <dbReference type="NCBI Taxonomy" id="1618570"/>
    <lineage>
        <taxon>Bacteria</taxon>
        <taxon>Candidatus Woeseibacteriota</taxon>
    </lineage>
</organism>
<proteinExistence type="predicted"/>
<dbReference type="SUPFAM" id="SSF89095">
    <property type="entry name" value="GatB/YqeY motif"/>
    <property type="match status" value="1"/>
</dbReference>
<dbReference type="PANTHER" id="PTHR28055">
    <property type="entry name" value="ALTERED INHERITANCE OF MITOCHONDRIA PROTEIN 41, MITOCHONDRIAL"/>
    <property type="match status" value="1"/>
</dbReference>
<dbReference type="EMBL" id="LBVL01000012">
    <property type="protein sequence ID" value="KKQ84951.1"/>
    <property type="molecule type" value="Genomic_DNA"/>
</dbReference>
<gene>
    <name evidence="1" type="ORF">UT08_C0012G0047</name>
</gene>
<evidence type="ECO:0008006" key="3">
    <source>
        <dbReference type="Google" id="ProtNLM"/>
    </source>
</evidence>
<dbReference type="Gene3D" id="1.10.10.410">
    <property type="match status" value="1"/>
</dbReference>